<feature type="transmembrane region" description="Helical" evidence="2">
    <location>
        <begin position="252"/>
        <end position="272"/>
    </location>
</feature>
<keyword evidence="2" id="KW-1133">Transmembrane helix</keyword>
<dbReference type="EMBL" id="JAAIYO010000007">
    <property type="protein sequence ID" value="MBE4751092.1"/>
    <property type="molecule type" value="Genomic_DNA"/>
</dbReference>
<organism evidence="3 4">
    <name type="scientific">Corallococcus soli</name>
    <dbReference type="NCBI Taxonomy" id="2710757"/>
    <lineage>
        <taxon>Bacteria</taxon>
        <taxon>Pseudomonadati</taxon>
        <taxon>Myxococcota</taxon>
        <taxon>Myxococcia</taxon>
        <taxon>Myxococcales</taxon>
        <taxon>Cystobacterineae</taxon>
        <taxon>Myxococcaceae</taxon>
        <taxon>Corallococcus</taxon>
    </lineage>
</organism>
<dbReference type="Proteomes" id="UP001516472">
    <property type="component" value="Unassembled WGS sequence"/>
</dbReference>
<evidence type="ECO:0000313" key="3">
    <source>
        <dbReference type="EMBL" id="MBE4751092.1"/>
    </source>
</evidence>
<accession>A0ABR9PT38</accession>
<reference evidence="3 4" key="1">
    <citation type="submission" date="2020-02" db="EMBL/GenBank/DDBJ databases">
        <authorList>
            <person name="Babadi Z.K."/>
            <person name="Risdian C."/>
            <person name="Ebrahimipour G.H."/>
            <person name="Wink J."/>
        </authorList>
    </citation>
    <scope>NUCLEOTIDE SEQUENCE [LARGE SCALE GENOMIC DNA]</scope>
    <source>
        <strain evidence="3 4">ZKHCc1 1396</strain>
    </source>
</reference>
<protein>
    <submittedName>
        <fullName evidence="3">Uncharacterized protein</fullName>
    </submittedName>
</protein>
<feature type="region of interest" description="Disordered" evidence="1">
    <location>
        <begin position="83"/>
        <end position="104"/>
    </location>
</feature>
<comment type="caution">
    <text evidence="3">The sequence shown here is derived from an EMBL/GenBank/DDBJ whole genome shotgun (WGS) entry which is preliminary data.</text>
</comment>
<dbReference type="RefSeq" id="WP_193428305.1">
    <property type="nucleotide sequence ID" value="NZ_CBCSIP010000238.1"/>
</dbReference>
<keyword evidence="2" id="KW-0812">Transmembrane</keyword>
<proteinExistence type="predicted"/>
<keyword evidence="2" id="KW-0472">Membrane</keyword>
<gene>
    <name evidence="3" type="ORF">G4177_23230</name>
</gene>
<evidence type="ECO:0000256" key="2">
    <source>
        <dbReference type="SAM" id="Phobius"/>
    </source>
</evidence>
<name>A0ABR9PT38_9BACT</name>
<keyword evidence="4" id="KW-1185">Reference proteome</keyword>
<evidence type="ECO:0000256" key="1">
    <source>
        <dbReference type="SAM" id="MobiDB-lite"/>
    </source>
</evidence>
<feature type="transmembrane region" description="Helical" evidence="2">
    <location>
        <begin position="318"/>
        <end position="337"/>
    </location>
</feature>
<sequence>MTKWWNEARGGAEHFQASRGALPEGRIRQFFYGASLPFHIAKATLADAPTRARYLRVTCIQTAFLVALAGVWAANNFQDEEVSQPKHSARAAQPLSPEARPLSPEAEARLTQATRDLQAAMEATLHPDAAKGDTPSVGEALSALTVIAIEVGTADDGTQEEAAIAAGNAAKTAAERARATTGAPPDEGAAEDPEELGEQVAAAVRARLEEEGIAVPRRPKARGLPIQSEPQKKGFNIEAPQVHEGVFFLGSWEFWVLFFTSLSAAQWVVVVLSRDYHTMISREASLATGVTPEDPQLTPRVRLNVPWMKAKLQRRWRAYVLFVLGLPVVAVVTAPVPWKEVPFTLLSSAWAFWWLSVFTSAKSDRAWVSPVSGPPWFLRGWDRAARVVPLLRWGPIGWYERLLTRKTQSVVAPIASVERQPWVFAGLALTRLVGTLPPFRCFTRPFIPVAAAHLHSLDPVQPAKDTPQPPHHAED</sequence>
<evidence type="ECO:0000313" key="4">
    <source>
        <dbReference type="Proteomes" id="UP001516472"/>
    </source>
</evidence>